<dbReference type="AlphaFoldDB" id="A0A5R8WIB8"/>
<evidence type="ECO:0000313" key="2">
    <source>
        <dbReference type="Proteomes" id="UP000305517"/>
    </source>
</evidence>
<proteinExistence type="predicted"/>
<dbReference type="EMBL" id="VAJM01000017">
    <property type="protein sequence ID" value="TLM88599.1"/>
    <property type="molecule type" value="Genomic_DNA"/>
</dbReference>
<reference evidence="1 2" key="1">
    <citation type="submission" date="2019-05" db="EMBL/GenBank/DDBJ databases">
        <title>Hymenobacter edaphi sp. nov., isolated from abandoned arsenic-contaminated farmland soil.</title>
        <authorList>
            <person name="Nie L."/>
        </authorList>
    </citation>
    <scope>NUCLEOTIDE SEQUENCE [LARGE SCALE GENOMIC DNA]</scope>
    <source>
        <strain evidence="1 2">1-3-3-8</strain>
    </source>
</reference>
<gene>
    <name evidence="1" type="ORF">FDY95_23920</name>
</gene>
<comment type="caution">
    <text evidence="1">The sequence shown here is derived from an EMBL/GenBank/DDBJ whole genome shotgun (WGS) entry which is preliminary data.</text>
</comment>
<dbReference type="RefSeq" id="WP_138081885.1">
    <property type="nucleotide sequence ID" value="NZ_VAJM01000017.1"/>
</dbReference>
<name>A0A5R8WIB8_9BACT</name>
<dbReference type="OrthoDB" id="2083326at2"/>
<keyword evidence="2" id="KW-1185">Reference proteome</keyword>
<sequence length="145" mass="16762">MTDETRKMAGKIDAIIRSNAWFDFSVDSYHHSNLTVVGSTDFSYYHQLEVTFHNVFFAACYFRDWKSDTTAPVFIIPAQVEAHRINFQLQIEAGYDLFVFKVENSETDVVIAAETISYNTDTVLYYYRDDLQPGMRLADFVVKPS</sequence>
<dbReference type="Proteomes" id="UP000305517">
    <property type="component" value="Unassembled WGS sequence"/>
</dbReference>
<organism evidence="1 2">
    <name type="scientific">Hymenobacter jeollabukensis</name>
    <dbReference type="NCBI Taxonomy" id="2025313"/>
    <lineage>
        <taxon>Bacteria</taxon>
        <taxon>Pseudomonadati</taxon>
        <taxon>Bacteroidota</taxon>
        <taxon>Cytophagia</taxon>
        <taxon>Cytophagales</taxon>
        <taxon>Hymenobacteraceae</taxon>
        <taxon>Hymenobacter</taxon>
    </lineage>
</organism>
<evidence type="ECO:0000313" key="1">
    <source>
        <dbReference type="EMBL" id="TLM88599.1"/>
    </source>
</evidence>
<protein>
    <submittedName>
        <fullName evidence="1">Uncharacterized protein</fullName>
    </submittedName>
</protein>
<accession>A0A5R8WIB8</accession>